<name>A0ABR6BVI2_9PSEU</name>
<organism evidence="1 2">
    <name type="scientific">Kutzneria viridogrisea</name>
    <dbReference type="NCBI Taxonomy" id="47990"/>
    <lineage>
        <taxon>Bacteria</taxon>
        <taxon>Bacillati</taxon>
        <taxon>Actinomycetota</taxon>
        <taxon>Actinomycetes</taxon>
        <taxon>Pseudonocardiales</taxon>
        <taxon>Pseudonocardiaceae</taxon>
        <taxon>Kutzneria</taxon>
    </lineage>
</organism>
<evidence type="ECO:0000313" key="2">
    <source>
        <dbReference type="Proteomes" id="UP000517916"/>
    </source>
</evidence>
<evidence type="ECO:0000313" key="1">
    <source>
        <dbReference type="EMBL" id="MBA8930690.1"/>
    </source>
</evidence>
<proteinExistence type="predicted"/>
<sequence>MVKNRRIQMRHTSQSVTVECGLLGDALPGRRERRVAPGVGATLAVRRRTAAG</sequence>
<comment type="caution">
    <text evidence="1">The sequence shown here is derived from an EMBL/GenBank/DDBJ whole genome shotgun (WGS) entry which is preliminary data.</text>
</comment>
<protein>
    <submittedName>
        <fullName evidence="1">Uncharacterized protein</fullName>
    </submittedName>
</protein>
<dbReference type="Proteomes" id="UP000517916">
    <property type="component" value="Unassembled WGS sequence"/>
</dbReference>
<keyword evidence="2" id="KW-1185">Reference proteome</keyword>
<dbReference type="EMBL" id="JACJID010000007">
    <property type="protein sequence ID" value="MBA8930690.1"/>
    <property type="molecule type" value="Genomic_DNA"/>
</dbReference>
<gene>
    <name evidence="1" type="ORF">BC739_007937</name>
</gene>
<accession>A0ABR6BVI2</accession>
<reference evidence="1 2" key="1">
    <citation type="submission" date="2020-08" db="EMBL/GenBank/DDBJ databases">
        <title>Genomic Encyclopedia of Archaeal and Bacterial Type Strains, Phase II (KMG-II): from individual species to whole genera.</title>
        <authorList>
            <person name="Goeker M."/>
        </authorList>
    </citation>
    <scope>NUCLEOTIDE SEQUENCE [LARGE SCALE GENOMIC DNA]</scope>
    <source>
        <strain evidence="1 2">DSM 43850</strain>
    </source>
</reference>